<dbReference type="GeneTree" id="ENSGT00940000161703"/>
<name>A0A8C6QA81_NANGA</name>
<evidence type="ECO:0000313" key="2">
    <source>
        <dbReference type="Proteomes" id="UP000694381"/>
    </source>
</evidence>
<accession>A0A8C6QA81</accession>
<evidence type="ECO:0000313" key="1">
    <source>
        <dbReference type="Ensembl" id="ENSNGAP00000000451.1"/>
    </source>
</evidence>
<organism evidence="1 2">
    <name type="scientific">Nannospalax galili</name>
    <name type="common">Northern Israeli blind subterranean mole rat</name>
    <name type="synonym">Spalax galili</name>
    <dbReference type="NCBI Taxonomy" id="1026970"/>
    <lineage>
        <taxon>Eukaryota</taxon>
        <taxon>Metazoa</taxon>
        <taxon>Chordata</taxon>
        <taxon>Craniata</taxon>
        <taxon>Vertebrata</taxon>
        <taxon>Euteleostomi</taxon>
        <taxon>Mammalia</taxon>
        <taxon>Eutheria</taxon>
        <taxon>Euarchontoglires</taxon>
        <taxon>Glires</taxon>
        <taxon>Rodentia</taxon>
        <taxon>Myomorpha</taxon>
        <taxon>Muroidea</taxon>
        <taxon>Spalacidae</taxon>
        <taxon>Spalacinae</taxon>
        <taxon>Nannospalax</taxon>
    </lineage>
</organism>
<dbReference type="AlphaFoldDB" id="A0A8C6QA81"/>
<reference evidence="1" key="1">
    <citation type="submission" date="2025-08" db="UniProtKB">
        <authorList>
            <consortium name="Ensembl"/>
        </authorList>
    </citation>
    <scope>IDENTIFICATION</scope>
</reference>
<dbReference type="OMA" id="FQSATHD"/>
<dbReference type="Ensembl" id="ENSNGAT00000000462.1">
    <property type="protein sequence ID" value="ENSNGAP00000000451.1"/>
    <property type="gene ID" value="ENSNGAG00000000364.1"/>
</dbReference>
<reference evidence="1" key="2">
    <citation type="submission" date="2025-09" db="UniProtKB">
        <authorList>
            <consortium name="Ensembl"/>
        </authorList>
    </citation>
    <scope>IDENTIFICATION</scope>
</reference>
<sequence>IVLSLAEFFWPCILFMILIVLRFQEPPRHRDSCYLQARDLPNQGVLPFVQSLLCNTGSSCRNISFESSKDHSFRSSRVQTAAGHKKASSLAFLKEIQDLAEEIYETMDKAKNLQKTWMKRSETPDSLYGSSFLTMDL</sequence>
<dbReference type="Proteomes" id="UP000694381">
    <property type="component" value="Unassembled WGS sequence"/>
</dbReference>
<proteinExistence type="predicted"/>
<protein>
    <submittedName>
        <fullName evidence="1">Uncharacterized protein</fullName>
    </submittedName>
</protein>
<keyword evidence="2" id="KW-1185">Reference proteome</keyword>